<evidence type="ECO:0000256" key="5">
    <source>
        <dbReference type="ARBA" id="ARBA00023002"/>
    </source>
</evidence>
<comment type="cofactor">
    <cofactor evidence="8">
        <name>FAD</name>
        <dbReference type="ChEBI" id="CHEBI:57692"/>
    </cofactor>
    <text evidence="8">Binds 1 FAD per subunit.</text>
</comment>
<proteinExistence type="inferred from homology"/>
<dbReference type="InterPro" id="IPR016156">
    <property type="entry name" value="FAD/NAD-linked_Rdtase_dimer_sf"/>
</dbReference>
<dbReference type="GO" id="GO:0016668">
    <property type="term" value="F:oxidoreductase activity, acting on a sulfur group of donors, NAD(P) as acceptor"/>
    <property type="evidence" value="ECO:0007669"/>
    <property type="project" value="InterPro"/>
</dbReference>
<dbReference type="Gene3D" id="3.50.50.60">
    <property type="entry name" value="FAD/NAD(P)-binding domain"/>
    <property type="match status" value="2"/>
</dbReference>
<evidence type="ECO:0000256" key="8">
    <source>
        <dbReference type="PIRSR" id="PIRSR000350-3"/>
    </source>
</evidence>
<evidence type="ECO:0000256" key="10">
    <source>
        <dbReference type="RuleBase" id="RU003691"/>
    </source>
</evidence>
<dbReference type="InterPro" id="IPR004099">
    <property type="entry name" value="Pyr_nucl-diS_OxRdtase_dimer"/>
</dbReference>
<feature type="domain" description="Pyridine nucleotide-disulphide oxidoreductase dimerisation" evidence="11">
    <location>
        <begin position="341"/>
        <end position="446"/>
    </location>
</feature>
<evidence type="ECO:0000313" key="13">
    <source>
        <dbReference type="EMBL" id="PTX64725.1"/>
    </source>
</evidence>
<dbReference type="EMBL" id="QBKR01000002">
    <property type="protein sequence ID" value="PTX64725.1"/>
    <property type="molecule type" value="Genomic_DNA"/>
</dbReference>
<accession>A0A2T6C8T8</accession>
<keyword evidence="7 10" id="KW-0676">Redox-active center</keyword>
<evidence type="ECO:0000313" key="14">
    <source>
        <dbReference type="Proteomes" id="UP000244240"/>
    </source>
</evidence>
<feature type="binding site" evidence="8">
    <location>
        <begin position="138"/>
        <end position="140"/>
    </location>
    <ligand>
        <name>FAD</name>
        <dbReference type="ChEBI" id="CHEBI:57692"/>
    </ligand>
</feature>
<dbReference type="PRINTS" id="PR00411">
    <property type="entry name" value="PNDRDTASEI"/>
</dbReference>
<sequence>MEKYDLLVLGGGAGGLVTAAGAASLGAKVALIDKNELGGDCLWSGCVPTKSLIHSAKQVQAARRAADFQLEVRGKPDFSLAHQRLHQAIQTIRTHDDPNRFRKMGVDVYQGAGVFQSPHEIQTGDDRRIWGKRIVIATGSRPVVPKIEGLEESGYLTNESALQLKVLPSSLLIAGGGPIGLEFAQVFARFGVEVTVVEMAPDILIREDPELIPYVKRALKREGIQFLTKTKVTGVQEKGSRKEITVDQDGSVRKFTVDEVMIAAGRKPNTETLQLDRAGVRTERGAIQVNPYLQTSRRHIYAIGDVIGRFPFTHAAGYEGKTVVAHAVLGLRRKVTYDHLPWVTYTDPEVFHMGLTESEAREKYGKIRVYKTDLSQVDRFVTEHAAEGLIKIVTNRKGTILGAHAVGPGAGDWMQEVVFAARYGHKIGDLSQAVVPYPSRAAAVQQTADQYWRETLFSGWLPKLTKRYLRWFR</sequence>
<dbReference type="Proteomes" id="UP000244240">
    <property type="component" value="Unassembled WGS sequence"/>
</dbReference>
<dbReference type="InterPro" id="IPR001100">
    <property type="entry name" value="Pyr_nuc-diS_OxRdtase"/>
</dbReference>
<dbReference type="OrthoDB" id="9800167at2"/>
<protein>
    <submittedName>
        <fullName evidence="13">Pyruvate/2-oxoglutarate dehydrogenase complex dihydrolipoamide dehydrogenase (E3) component</fullName>
    </submittedName>
</protein>
<dbReference type="PANTHER" id="PTHR43014">
    <property type="entry name" value="MERCURIC REDUCTASE"/>
    <property type="match status" value="1"/>
</dbReference>
<keyword evidence="6" id="KW-1015">Disulfide bond</keyword>
<dbReference type="InterPro" id="IPR023753">
    <property type="entry name" value="FAD/NAD-binding_dom"/>
</dbReference>
<dbReference type="PIRSF" id="PIRSF000350">
    <property type="entry name" value="Mercury_reductase_MerA"/>
    <property type="match status" value="1"/>
</dbReference>
<dbReference type="InterPro" id="IPR012999">
    <property type="entry name" value="Pyr_OxRdtase_I_AS"/>
</dbReference>
<dbReference type="AlphaFoldDB" id="A0A2T6C8T8"/>
<feature type="binding site" evidence="8">
    <location>
        <position position="265"/>
    </location>
    <ligand>
        <name>NAD(+)</name>
        <dbReference type="ChEBI" id="CHEBI:57540"/>
    </ligand>
</feature>
<feature type="binding site" evidence="8">
    <location>
        <position position="50"/>
    </location>
    <ligand>
        <name>FAD</name>
        <dbReference type="ChEBI" id="CHEBI:57692"/>
    </ligand>
</feature>
<feature type="binding site" evidence="8">
    <location>
        <position position="305"/>
    </location>
    <ligand>
        <name>NAD(+)</name>
        <dbReference type="ChEBI" id="CHEBI:57540"/>
    </ligand>
</feature>
<feature type="binding site" evidence="8">
    <location>
        <position position="113"/>
    </location>
    <ligand>
        <name>FAD</name>
        <dbReference type="ChEBI" id="CHEBI:57692"/>
    </ligand>
</feature>
<organism evidence="13 14">
    <name type="scientific">Melghirimyces profundicolus</name>
    <dbReference type="NCBI Taxonomy" id="1242148"/>
    <lineage>
        <taxon>Bacteria</taxon>
        <taxon>Bacillati</taxon>
        <taxon>Bacillota</taxon>
        <taxon>Bacilli</taxon>
        <taxon>Bacillales</taxon>
        <taxon>Thermoactinomycetaceae</taxon>
        <taxon>Melghirimyces</taxon>
    </lineage>
</organism>
<evidence type="ECO:0000256" key="7">
    <source>
        <dbReference type="ARBA" id="ARBA00023284"/>
    </source>
</evidence>
<feature type="binding site" evidence="8">
    <location>
        <position position="198"/>
    </location>
    <ligand>
        <name>NAD(+)</name>
        <dbReference type="ChEBI" id="CHEBI:57540"/>
    </ligand>
</feature>
<keyword evidence="3 8" id="KW-0274">FAD</keyword>
<evidence type="ECO:0000259" key="11">
    <source>
        <dbReference type="Pfam" id="PF02852"/>
    </source>
</evidence>
<comment type="caution">
    <text evidence="13">The sequence shown here is derived from an EMBL/GenBank/DDBJ whole genome shotgun (WGS) entry which is preliminary data.</text>
</comment>
<dbReference type="PRINTS" id="PR00368">
    <property type="entry name" value="FADPNR"/>
</dbReference>
<dbReference type="GO" id="GO:0003955">
    <property type="term" value="F:NAD(P)H dehydrogenase (quinone) activity"/>
    <property type="evidence" value="ECO:0007669"/>
    <property type="project" value="TreeGrafter"/>
</dbReference>
<feature type="domain" description="FAD/NAD(P)-binding" evidence="12">
    <location>
        <begin position="4"/>
        <end position="320"/>
    </location>
</feature>
<evidence type="ECO:0000256" key="1">
    <source>
        <dbReference type="ARBA" id="ARBA00007532"/>
    </source>
</evidence>
<dbReference type="SUPFAM" id="SSF55424">
    <property type="entry name" value="FAD/NAD-linked reductases, dimerisation (C-terminal) domain"/>
    <property type="match status" value="1"/>
</dbReference>
<evidence type="ECO:0000256" key="3">
    <source>
        <dbReference type="ARBA" id="ARBA00022827"/>
    </source>
</evidence>
<evidence type="ECO:0000256" key="4">
    <source>
        <dbReference type="ARBA" id="ARBA00022857"/>
    </source>
</evidence>
<dbReference type="Pfam" id="PF07992">
    <property type="entry name" value="Pyr_redox_2"/>
    <property type="match status" value="1"/>
</dbReference>
<evidence type="ECO:0000259" key="12">
    <source>
        <dbReference type="Pfam" id="PF07992"/>
    </source>
</evidence>
<name>A0A2T6C8T8_9BACL</name>
<dbReference type="Pfam" id="PF02852">
    <property type="entry name" value="Pyr_redox_dim"/>
    <property type="match status" value="1"/>
</dbReference>
<keyword evidence="14" id="KW-1185">Reference proteome</keyword>
<comment type="similarity">
    <text evidence="1 10">Belongs to the class-I pyridine nucleotide-disulfide oxidoreductase family.</text>
</comment>
<reference evidence="13 14" key="1">
    <citation type="submission" date="2018-04" db="EMBL/GenBank/DDBJ databases">
        <title>Genomic Encyclopedia of Archaeal and Bacterial Type Strains, Phase II (KMG-II): from individual species to whole genera.</title>
        <authorList>
            <person name="Goeker M."/>
        </authorList>
    </citation>
    <scope>NUCLEOTIDE SEQUENCE [LARGE SCALE GENOMIC DNA]</scope>
    <source>
        <strain evidence="13 14">DSM 45787</strain>
    </source>
</reference>
<dbReference type="GO" id="GO:0050660">
    <property type="term" value="F:flavin adenine dinucleotide binding"/>
    <property type="evidence" value="ECO:0007669"/>
    <property type="project" value="TreeGrafter"/>
</dbReference>
<feature type="binding site" evidence="8">
    <location>
        <begin position="175"/>
        <end position="182"/>
    </location>
    <ligand>
        <name>NAD(+)</name>
        <dbReference type="ChEBI" id="CHEBI:57540"/>
    </ligand>
</feature>
<keyword evidence="5 10" id="KW-0560">Oxidoreductase</keyword>
<keyword evidence="8" id="KW-0547">Nucleotide-binding</keyword>
<keyword evidence="4" id="KW-0521">NADP</keyword>
<dbReference type="PROSITE" id="PS00076">
    <property type="entry name" value="PYRIDINE_REDOX_1"/>
    <property type="match status" value="1"/>
</dbReference>
<evidence type="ECO:0000256" key="6">
    <source>
        <dbReference type="ARBA" id="ARBA00023157"/>
    </source>
</evidence>
<keyword evidence="13" id="KW-0670">Pyruvate</keyword>
<gene>
    <name evidence="13" type="ORF">C8P63_102220</name>
</gene>
<dbReference type="InterPro" id="IPR036188">
    <property type="entry name" value="FAD/NAD-bd_sf"/>
</dbReference>
<evidence type="ECO:0000256" key="9">
    <source>
        <dbReference type="PIRSR" id="PIRSR000350-4"/>
    </source>
</evidence>
<dbReference type="SUPFAM" id="SSF51905">
    <property type="entry name" value="FAD/NAD(P)-binding domain"/>
    <property type="match status" value="1"/>
</dbReference>
<evidence type="ECO:0000256" key="2">
    <source>
        <dbReference type="ARBA" id="ARBA00022630"/>
    </source>
</evidence>
<dbReference type="Gene3D" id="3.30.390.30">
    <property type="match status" value="1"/>
</dbReference>
<feature type="disulfide bond" description="Redox-active" evidence="9">
    <location>
        <begin position="41"/>
        <end position="46"/>
    </location>
</feature>
<keyword evidence="2 10" id="KW-0285">Flavoprotein</keyword>
<keyword evidence="8" id="KW-0520">NAD</keyword>
<dbReference type="RefSeq" id="WP_108021776.1">
    <property type="nucleotide sequence ID" value="NZ_QBKR01000002.1"/>
</dbReference>
<dbReference type="PANTHER" id="PTHR43014:SF2">
    <property type="entry name" value="MERCURIC REDUCTASE"/>
    <property type="match status" value="1"/>
</dbReference>